<proteinExistence type="predicted"/>
<dbReference type="InterPro" id="IPR014710">
    <property type="entry name" value="RmlC-like_jellyroll"/>
</dbReference>
<dbReference type="Proteomes" id="UP000198228">
    <property type="component" value="Chromosome I"/>
</dbReference>
<dbReference type="Pfam" id="PF07883">
    <property type="entry name" value="Cupin_2"/>
    <property type="match status" value="1"/>
</dbReference>
<organism evidence="2 3">
    <name type="scientific">Micromonospora purpureochromogenes</name>
    <dbReference type="NCBI Taxonomy" id="47872"/>
    <lineage>
        <taxon>Bacteria</taxon>
        <taxon>Bacillati</taxon>
        <taxon>Actinomycetota</taxon>
        <taxon>Actinomycetes</taxon>
        <taxon>Micromonosporales</taxon>
        <taxon>Micromonosporaceae</taxon>
        <taxon>Micromonospora</taxon>
    </lineage>
</organism>
<dbReference type="InterPro" id="IPR011051">
    <property type="entry name" value="RmlC_Cupin_sf"/>
</dbReference>
<reference evidence="2 3" key="1">
    <citation type="submission" date="2016-06" db="EMBL/GenBank/DDBJ databases">
        <authorList>
            <person name="Kjaerup R.B."/>
            <person name="Dalgaard T.S."/>
            <person name="Juul-Madsen H.R."/>
        </authorList>
    </citation>
    <scope>NUCLEOTIDE SEQUENCE [LARGE SCALE GENOMIC DNA]</scope>
    <source>
        <strain evidence="2 3">DSM 43821</strain>
    </source>
</reference>
<accession>A0A1C4V0L5</accession>
<protein>
    <submittedName>
        <fullName evidence="2">Cupin domain-containing protein</fullName>
    </submittedName>
</protein>
<dbReference type="AlphaFoldDB" id="A0A1C4V0L5"/>
<dbReference type="InterPro" id="IPR013096">
    <property type="entry name" value="Cupin_2"/>
</dbReference>
<evidence type="ECO:0000313" key="3">
    <source>
        <dbReference type="Proteomes" id="UP000198228"/>
    </source>
</evidence>
<dbReference type="SUPFAM" id="SSF51182">
    <property type="entry name" value="RmlC-like cupins"/>
    <property type="match status" value="1"/>
</dbReference>
<evidence type="ECO:0000313" key="2">
    <source>
        <dbReference type="EMBL" id="SCE77528.1"/>
    </source>
</evidence>
<gene>
    <name evidence="2" type="ORF">GA0074696_0775</name>
</gene>
<name>A0A1C4V0L5_9ACTN</name>
<evidence type="ECO:0000259" key="1">
    <source>
        <dbReference type="Pfam" id="PF07883"/>
    </source>
</evidence>
<dbReference type="Gene3D" id="2.60.120.10">
    <property type="entry name" value="Jelly Rolls"/>
    <property type="match status" value="1"/>
</dbReference>
<sequence length="115" mass="12880">MSTEQVAPPVGIDFPGAEWEKWNKPGAEGRVKIAHVGGRRLRLLELPPGFDEHEWCLRGHTGYVLQGEFTIHFKDRSVPCRPGMGFVIPDDEEHRSQGSHGEPTVVFVIDEVPQP</sequence>
<dbReference type="RefSeq" id="WP_088959821.1">
    <property type="nucleotide sequence ID" value="NZ_LT607410.1"/>
</dbReference>
<dbReference type="EMBL" id="LT607410">
    <property type="protein sequence ID" value="SCE77528.1"/>
    <property type="molecule type" value="Genomic_DNA"/>
</dbReference>
<feature type="domain" description="Cupin type-2" evidence="1">
    <location>
        <begin position="46"/>
        <end position="109"/>
    </location>
</feature>